<feature type="domain" description="EamA" evidence="3">
    <location>
        <begin position="158"/>
        <end position="296"/>
    </location>
</feature>
<keyword evidence="2" id="KW-0472">Membrane</keyword>
<accession>A0A8J8MNN2</accession>
<reference evidence="4" key="1">
    <citation type="submission" date="2020-07" db="EMBL/GenBank/DDBJ databases">
        <title>Vallitalea pronyensis genome.</title>
        <authorList>
            <person name="Postec A."/>
        </authorList>
    </citation>
    <scope>NUCLEOTIDE SEQUENCE</scope>
    <source>
        <strain evidence="4">FatNI3</strain>
    </source>
</reference>
<evidence type="ECO:0000313" key="4">
    <source>
        <dbReference type="EMBL" id="QUI24533.1"/>
    </source>
</evidence>
<keyword evidence="5" id="KW-1185">Reference proteome</keyword>
<feature type="transmembrane region" description="Helical" evidence="2">
    <location>
        <begin position="155"/>
        <end position="176"/>
    </location>
</feature>
<evidence type="ECO:0000313" key="5">
    <source>
        <dbReference type="Proteomes" id="UP000683246"/>
    </source>
</evidence>
<proteinExistence type="inferred from homology"/>
<dbReference type="EMBL" id="CP058649">
    <property type="protein sequence ID" value="QUI24533.1"/>
    <property type="molecule type" value="Genomic_DNA"/>
</dbReference>
<sequence length="298" mass="32106">MENYTGEIAALFTAICWSITATSFEYAGKKIGSLALNIIRLFMAFIFLGLFTWITRGLILPVDASLDTWIWLGLSGVVGFVMGDLFLFEAFVRIGSRISMLIMASVPPITAVLSFFILGEWMSVSQIIGMTITILGIAIVILVKGDHKGNIKLSHPVKGILFAFGGALGQTLGLILSKFGMADYNAFAATHIRVITGILGFAIVFTVKKRWGSVARAFRQRKAMMVLTIGAIFGPFIGVSLSLVAIQHTNPGVASTIMAITPVLIIPFSIAVHKEKITLKEALGALLTVVGVGYIFMV</sequence>
<dbReference type="PANTHER" id="PTHR22911">
    <property type="entry name" value="ACYL-MALONYL CONDENSING ENZYME-RELATED"/>
    <property type="match status" value="1"/>
</dbReference>
<organism evidence="4 5">
    <name type="scientific">Vallitalea pronyensis</name>
    <dbReference type="NCBI Taxonomy" id="1348613"/>
    <lineage>
        <taxon>Bacteria</taxon>
        <taxon>Bacillati</taxon>
        <taxon>Bacillota</taxon>
        <taxon>Clostridia</taxon>
        <taxon>Lachnospirales</taxon>
        <taxon>Vallitaleaceae</taxon>
        <taxon>Vallitalea</taxon>
    </lineage>
</organism>
<name>A0A8J8MNN2_9FIRM</name>
<keyword evidence="2" id="KW-0812">Transmembrane</keyword>
<comment type="similarity">
    <text evidence="1">Belongs to the EamA transporter family.</text>
</comment>
<dbReference type="PANTHER" id="PTHR22911:SF137">
    <property type="entry name" value="SOLUTE CARRIER FAMILY 35 MEMBER G2-RELATED"/>
    <property type="match status" value="1"/>
</dbReference>
<dbReference type="RefSeq" id="WP_212695224.1">
    <property type="nucleotide sequence ID" value="NZ_CP058649.1"/>
</dbReference>
<evidence type="ECO:0000259" key="3">
    <source>
        <dbReference type="Pfam" id="PF00892"/>
    </source>
</evidence>
<dbReference type="SUPFAM" id="SSF103481">
    <property type="entry name" value="Multidrug resistance efflux transporter EmrE"/>
    <property type="match status" value="2"/>
</dbReference>
<feature type="transmembrane region" description="Helical" evidence="2">
    <location>
        <begin position="124"/>
        <end position="143"/>
    </location>
</feature>
<dbReference type="Proteomes" id="UP000683246">
    <property type="component" value="Chromosome"/>
</dbReference>
<feature type="transmembrane region" description="Helical" evidence="2">
    <location>
        <begin position="69"/>
        <end position="88"/>
    </location>
</feature>
<dbReference type="InterPro" id="IPR000620">
    <property type="entry name" value="EamA_dom"/>
</dbReference>
<evidence type="ECO:0000256" key="1">
    <source>
        <dbReference type="ARBA" id="ARBA00007362"/>
    </source>
</evidence>
<keyword evidence="2" id="KW-1133">Transmembrane helix</keyword>
<evidence type="ECO:0000256" key="2">
    <source>
        <dbReference type="SAM" id="Phobius"/>
    </source>
</evidence>
<dbReference type="AlphaFoldDB" id="A0A8J8MNN2"/>
<feature type="transmembrane region" description="Helical" evidence="2">
    <location>
        <begin position="188"/>
        <end position="205"/>
    </location>
</feature>
<feature type="transmembrane region" description="Helical" evidence="2">
    <location>
        <begin position="6"/>
        <end position="27"/>
    </location>
</feature>
<feature type="transmembrane region" description="Helical" evidence="2">
    <location>
        <begin position="226"/>
        <end position="246"/>
    </location>
</feature>
<feature type="transmembrane region" description="Helical" evidence="2">
    <location>
        <begin position="279"/>
        <end position="297"/>
    </location>
</feature>
<feature type="transmembrane region" description="Helical" evidence="2">
    <location>
        <begin position="34"/>
        <end position="54"/>
    </location>
</feature>
<protein>
    <submittedName>
        <fullName evidence="4">DMT family transporter</fullName>
    </submittedName>
</protein>
<feature type="transmembrane region" description="Helical" evidence="2">
    <location>
        <begin position="100"/>
        <end position="118"/>
    </location>
</feature>
<feature type="domain" description="EamA" evidence="3">
    <location>
        <begin position="6"/>
        <end position="141"/>
    </location>
</feature>
<feature type="transmembrane region" description="Helical" evidence="2">
    <location>
        <begin position="252"/>
        <end position="272"/>
    </location>
</feature>
<dbReference type="Pfam" id="PF00892">
    <property type="entry name" value="EamA"/>
    <property type="match status" value="2"/>
</dbReference>
<dbReference type="Gene3D" id="1.10.3730.20">
    <property type="match status" value="1"/>
</dbReference>
<dbReference type="InterPro" id="IPR037185">
    <property type="entry name" value="EmrE-like"/>
</dbReference>
<dbReference type="KEGG" id="vpy:HZI73_20485"/>
<gene>
    <name evidence="4" type="ORF">HZI73_20485</name>
</gene>
<dbReference type="GO" id="GO:0016020">
    <property type="term" value="C:membrane"/>
    <property type="evidence" value="ECO:0007669"/>
    <property type="project" value="InterPro"/>
</dbReference>